<accession>A0ABW1FRG3</accession>
<dbReference type="PANTHER" id="PTHR38015:SF1">
    <property type="entry name" value="OPINE DEHYDROGENASE DOMAIN-CONTAINING PROTEIN"/>
    <property type="match status" value="1"/>
</dbReference>
<reference evidence="5" key="1">
    <citation type="journal article" date="2019" name="Int. J. Syst. Evol. Microbiol.">
        <title>The Global Catalogue of Microorganisms (GCM) 10K type strain sequencing project: providing services to taxonomists for standard genome sequencing and annotation.</title>
        <authorList>
            <consortium name="The Broad Institute Genomics Platform"/>
            <consortium name="The Broad Institute Genome Sequencing Center for Infectious Disease"/>
            <person name="Wu L."/>
            <person name="Ma J."/>
        </authorList>
    </citation>
    <scope>NUCLEOTIDE SEQUENCE [LARGE SCALE GENOMIC DNA]</scope>
    <source>
        <strain evidence="5">CGMCC 1.15809</strain>
    </source>
</reference>
<dbReference type="Pfam" id="PF02317">
    <property type="entry name" value="Octopine_DH"/>
    <property type="match status" value="1"/>
</dbReference>
<dbReference type="Gene3D" id="1.10.1040.10">
    <property type="entry name" value="N-(1-d-carboxylethyl)-l-norvaline Dehydrogenase, domain 2"/>
    <property type="match status" value="1"/>
</dbReference>
<proteinExistence type="predicted"/>
<evidence type="ECO:0000259" key="3">
    <source>
        <dbReference type="Pfam" id="PF02317"/>
    </source>
</evidence>
<keyword evidence="5" id="KW-1185">Reference proteome</keyword>
<sequence length="370" mass="39057">MDLTILGGGHGAFAAAAALAESGHTVRWWRRDTAALAALGARGALGIRDHRGLRQVPVGRAARAGAIRPVADLAEAVRGARLVVVPLPATAHADLAPHLAPLLGDGQVVLLPPGTFGTVLFARAVADAGSGAEVAFAETGTLPYLARTHGPHEVAVSAYATRLPTGVLPARSADAAFRVLRAAYPAVEPVEDCLSGALMNAGPVIHPPLILMNAGPLEHGGSWDIHHEGTQPSVRRVTDALDAERIAVREALAYRAPHFPLADHYATTGEEWMYGRAAHERLTGSGDWREPIDLLHHRYLQEDTRLGLSFLVSVGRWAGCRTPVAQGLLSIASAVTGTDLYARGRTLESLDLAGLTRPALKKLLYEGFSL</sequence>
<feature type="domain" description="Glycerol-3-phosphate dehydrogenase NAD-dependent N-terminal" evidence="2">
    <location>
        <begin position="3"/>
        <end position="108"/>
    </location>
</feature>
<dbReference type="InterPro" id="IPR013328">
    <property type="entry name" value="6PGD_dom2"/>
</dbReference>
<evidence type="ECO:0000313" key="5">
    <source>
        <dbReference type="Proteomes" id="UP001596241"/>
    </source>
</evidence>
<evidence type="ECO:0000256" key="1">
    <source>
        <dbReference type="ARBA" id="ARBA00023002"/>
    </source>
</evidence>
<dbReference type="InterPro" id="IPR011128">
    <property type="entry name" value="G3P_DH_NAD-dep_N"/>
</dbReference>
<dbReference type="EMBL" id="JBHSPW010000013">
    <property type="protein sequence ID" value="MFC5896128.1"/>
    <property type="molecule type" value="Genomic_DNA"/>
</dbReference>
<keyword evidence="1" id="KW-0560">Oxidoreductase</keyword>
<dbReference type="RefSeq" id="WP_345085720.1">
    <property type="nucleotide sequence ID" value="NZ_BAAAWG010000009.1"/>
</dbReference>
<dbReference type="InterPro" id="IPR036291">
    <property type="entry name" value="NAD(P)-bd_dom_sf"/>
</dbReference>
<evidence type="ECO:0000313" key="4">
    <source>
        <dbReference type="EMBL" id="MFC5896128.1"/>
    </source>
</evidence>
<protein>
    <submittedName>
        <fullName evidence="4">NAD/NADP octopine/nopaline dehydrogenase family protein</fullName>
    </submittedName>
</protein>
<dbReference type="InterPro" id="IPR008927">
    <property type="entry name" value="6-PGluconate_DH-like_C_sf"/>
</dbReference>
<dbReference type="InterPro" id="IPR003421">
    <property type="entry name" value="Opine_DH"/>
</dbReference>
<feature type="domain" description="Opine dehydrogenase" evidence="3">
    <location>
        <begin position="190"/>
        <end position="335"/>
    </location>
</feature>
<dbReference type="Pfam" id="PF01210">
    <property type="entry name" value="NAD_Gly3P_dh_N"/>
    <property type="match status" value="1"/>
</dbReference>
<organism evidence="4 5">
    <name type="scientific">Streptomyces ramulosus</name>
    <dbReference type="NCBI Taxonomy" id="47762"/>
    <lineage>
        <taxon>Bacteria</taxon>
        <taxon>Bacillati</taxon>
        <taxon>Actinomycetota</taxon>
        <taxon>Actinomycetes</taxon>
        <taxon>Kitasatosporales</taxon>
        <taxon>Streptomycetaceae</taxon>
        <taxon>Streptomyces</taxon>
    </lineage>
</organism>
<comment type="caution">
    <text evidence="4">The sequence shown here is derived from an EMBL/GenBank/DDBJ whole genome shotgun (WGS) entry which is preliminary data.</text>
</comment>
<dbReference type="SUPFAM" id="SSF48179">
    <property type="entry name" value="6-phosphogluconate dehydrogenase C-terminal domain-like"/>
    <property type="match status" value="1"/>
</dbReference>
<dbReference type="SUPFAM" id="SSF51735">
    <property type="entry name" value="NAD(P)-binding Rossmann-fold domains"/>
    <property type="match status" value="1"/>
</dbReference>
<dbReference type="Gene3D" id="3.40.50.720">
    <property type="entry name" value="NAD(P)-binding Rossmann-like Domain"/>
    <property type="match status" value="1"/>
</dbReference>
<dbReference type="Proteomes" id="UP001596241">
    <property type="component" value="Unassembled WGS sequence"/>
</dbReference>
<evidence type="ECO:0000259" key="2">
    <source>
        <dbReference type="Pfam" id="PF01210"/>
    </source>
</evidence>
<name>A0ABW1FRG3_9ACTN</name>
<dbReference type="PANTHER" id="PTHR38015">
    <property type="entry name" value="BLR6086 PROTEIN"/>
    <property type="match status" value="1"/>
</dbReference>
<dbReference type="InterPro" id="IPR051729">
    <property type="entry name" value="Opine/Lysopine_DH"/>
</dbReference>
<gene>
    <name evidence="4" type="ORF">ACFP3M_25365</name>
</gene>